<dbReference type="EMBL" id="JAASQJ010000001">
    <property type="protein sequence ID" value="NIJ51697.1"/>
    <property type="molecule type" value="Genomic_DNA"/>
</dbReference>
<protein>
    <recommendedName>
        <fullName evidence="3">DUF4249 domain-containing protein</fullName>
    </recommendedName>
</protein>
<name>A0ABX0UG69_9BACT</name>
<reference evidence="1 2" key="1">
    <citation type="submission" date="2020-03" db="EMBL/GenBank/DDBJ databases">
        <title>Genomic Encyclopedia of Type Strains, Phase IV (KMG-IV): sequencing the most valuable type-strain genomes for metagenomic binning, comparative biology and taxonomic classification.</title>
        <authorList>
            <person name="Goeker M."/>
        </authorList>
    </citation>
    <scope>NUCLEOTIDE SEQUENCE [LARGE SCALE GENOMIC DNA]</scope>
    <source>
        <strain evidence="1 2">DSM 102865</strain>
    </source>
</reference>
<accession>A0ABX0UG69</accession>
<evidence type="ECO:0000313" key="2">
    <source>
        <dbReference type="Proteomes" id="UP001179181"/>
    </source>
</evidence>
<dbReference type="RefSeq" id="WP_229211761.1">
    <property type="nucleotide sequence ID" value="NZ_JAASQJ010000001.1"/>
</dbReference>
<sequence>MMRFAYIIVMVFTLTLFACESLITDIPASRLPQVDSKLVVQSFISPQATRINVVVTESVPVFGETTGKGGVVRNAIVKISDGMNEAIVPWDTASRLYSLDQTGFPIAASKTYYLNVTDGRRTVTASCMVPGKLVIAKTFVIDTSFSNNSFRNDTAITVKMTWDDIAVDTNFYRVRASMDLEYSIPEGSSVQNFKERRIRERFNFNWDETIGRNDFQSDGNLDGALFTSPIGRSNLPQAVTYDYGSGNKFTVFPKSKIVSITMEVYNTDENYFRYHRSLETRGNSDNPFIEPSLIFTNIKNGLGCFAAYNSGQLIYQAR</sequence>
<organism evidence="1 2">
    <name type="scientific">Dyadobacter arcticus</name>
    <dbReference type="NCBI Taxonomy" id="1078754"/>
    <lineage>
        <taxon>Bacteria</taxon>
        <taxon>Pseudomonadati</taxon>
        <taxon>Bacteroidota</taxon>
        <taxon>Cytophagia</taxon>
        <taxon>Cytophagales</taxon>
        <taxon>Spirosomataceae</taxon>
        <taxon>Dyadobacter</taxon>
    </lineage>
</organism>
<gene>
    <name evidence="1" type="ORF">FHS68_000853</name>
</gene>
<keyword evidence="2" id="KW-1185">Reference proteome</keyword>
<dbReference type="Pfam" id="PF14054">
    <property type="entry name" value="DUF4249"/>
    <property type="match status" value="1"/>
</dbReference>
<evidence type="ECO:0000313" key="1">
    <source>
        <dbReference type="EMBL" id="NIJ51697.1"/>
    </source>
</evidence>
<dbReference type="PROSITE" id="PS51257">
    <property type="entry name" value="PROKAR_LIPOPROTEIN"/>
    <property type="match status" value="1"/>
</dbReference>
<comment type="caution">
    <text evidence="1">The sequence shown here is derived from an EMBL/GenBank/DDBJ whole genome shotgun (WGS) entry which is preliminary data.</text>
</comment>
<dbReference type="InterPro" id="IPR025345">
    <property type="entry name" value="DUF4249"/>
</dbReference>
<evidence type="ECO:0008006" key="3">
    <source>
        <dbReference type="Google" id="ProtNLM"/>
    </source>
</evidence>
<proteinExistence type="predicted"/>
<dbReference type="Proteomes" id="UP001179181">
    <property type="component" value="Unassembled WGS sequence"/>
</dbReference>